<evidence type="ECO:0000256" key="7">
    <source>
        <dbReference type="SAM" id="Phobius"/>
    </source>
</evidence>
<protein>
    <submittedName>
        <fullName evidence="8">Lysylphosphatidylglycerol synthase TM region</fullName>
    </submittedName>
</protein>
<dbReference type="InterPro" id="IPR022791">
    <property type="entry name" value="L-PG_synthase/AglD"/>
</dbReference>
<accession>A0A6A2W477</accession>
<feature type="transmembrane region" description="Helical" evidence="7">
    <location>
        <begin position="783"/>
        <end position="804"/>
    </location>
</feature>
<proteinExistence type="predicted"/>
<keyword evidence="5 7" id="KW-0472">Membrane</keyword>
<organism evidence="8 9">
    <name type="scientific">Bifidobacterium apri</name>
    <dbReference type="NCBI Taxonomy" id="1769423"/>
    <lineage>
        <taxon>Bacteria</taxon>
        <taxon>Bacillati</taxon>
        <taxon>Actinomycetota</taxon>
        <taxon>Actinomycetes</taxon>
        <taxon>Bifidobacteriales</taxon>
        <taxon>Bifidobacteriaceae</taxon>
        <taxon>Bifidobacterium</taxon>
    </lineage>
</organism>
<evidence type="ECO:0000256" key="6">
    <source>
        <dbReference type="SAM" id="MobiDB-lite"/>
    </source>
</evidence>
<feature type="transmembrane region" description="Helical" evidence="7">
    <location>
        <begin position="586"/>
        <end position="609"/>
    </location>
</feature>
<name>A0A6A2W477_9BIFI</name>
<dbReference type="GO" id="GO:0005886">
    <property type="term" value="C:plasma membrane"/>
    <property type="evidence" value="ECO:0007669"/>
    <property type="project" value="UniProtKB-SubCell"/>
</dbReference>
<dbReference type="OrthoDB" id="5242664at2"/>
<evidence type="ECO:0000256" key="4">
    <source>
        <dbReference type="ARBA" id="ARBA00022989"/>
    </source>
</evidence>
<feature type="transmembrane region" description="Helical" evidence="7">
    <location>
        <begin position="747"/>
        <end position="771"/>
    </location>
</feature>
<feature type="transmembrane region" description="Helical" evidence="7">
    <location>
        <begin position="618"/>
        <end position="638"/>
    </location>
</feature>
<feature type="transmembrane region" description="Helical" evidence="7">
    <location>
        <begin position="658"/>
        <end position="683"/>
    </location>
</feature>
<reference evidence="8 9" key="1">
    <citation type="submission" date="2019-09" db="EMBL/GenBank/DDBJ databases">
        <title>Characterization of the phylogenetic diversity of two novel species belonging to the genus Bifidobacterium: Bifidobacterium cebidarum sp. nov. and Bifidobacterium leontopitheci sp. nov.</title>
        <authorList>
            <person name="Lugli G.A."/>
            <person name="Duranti S."/>
            <person name="Milani C."/>
            <person name="Turroni F."/>
            <person name="Ventura M."/>
        </authorList>
    </citation>
    <scope>NUCLEOTIDE SEQUENCE [LARGE SCALE GENOMIC DNA]</scope>
    <source>
        <strain evidence="8 9">DSM 100238</strain>
    </source>
</reference>
<dbReference type="AlphaFoldDB" id="A0A6A2W477"/>
<keyword evidence="2" id="KW-1003">Cell membrane</keyword>
<dbReference type="RefSeq" id="WP_152355019.1">
    <property type="nucleotide sequence ID" value="NZ_WBSO01000002.1"/>
</dbReference>
<evidence type="ECO:0000256" key="2">
    <source>
        <dbReference type="ARBA" id="ARBA00022475"/>
    </source>
</evidence>
<feature type="compositionally biased region" description="Basic and acidic residues" evidence="6">
    <location>
        <begin position="29"/>
        <end position="40"/>
    </location>
</feature>
<comment type="subcellular location">
    <subcellularLocation>
        <location evidence="1">Cell membrane</location>
        <topology evidence="1">Multi-pass membrane protein</topology>
    </subcellularLocation>
</comment>
<feature type="region of interest" description="Disordered" evidence="6">
    <location>
        <begin position="13"/>
        <end position="56"/>
    </location>
</feature>
<dbReference type="PANTHER" id="PTHR39087:SF2">
    <property type="entry name" value="UPF0104 MEMBRANE PROTEIN MJ1595"/>
    <property type="match status" value="1"/>
</dbReference>
<feature type="transmembrane region" description="Helical" evidence="7">
    <location>
        <begin position="70"/>
        <end position="90"/>
    </location>
</feature>
<dbReference type="Pfam" id="PF03706">
    <property type="entry name" value="LPG_synthase_TM"/>
    <property type="match status" value="1"/>
</dbReference>
<evidence type="ECO:0000313" key="9">
    <source>
        <dbReference type="Proteomes" id="UP000440041"/>
    </source>
</evidence>
<evidence type="ECO:0000256" key="3">
    <source>
        <dbReference type="ARBA" id="ARBA00022692"/>
    </source>
</evidence>
<comment type="caution">
    <text evidence="8">The sequence shown here is derived from an EMBL/GenBank/DDBJ whole genome shotgun (WGS) entry which is preliminary data.</text>
</comment>
<evidence type="ECO:0000313" key="8">
    <source>
        <dbReference type="EMBL" id="KAB8300607.1"/>
    </source>
</evidence>
<dbReference type="PANTHER" id="PTHR39087">
    <property type="entry name" value="UPF0104 MEMBRANE PROTEIN MJ1595"/>
    <property type="match status" value="1"/>
</dbReference>
<evidence type="ECO:0000256" key="1">
    <source>
        <dbReference type="ARBA" id="ARBA00004651"/>
    </source>
</evidence>
<keyword evidence="4 7" id="KW-1133">Transmembrane helix</keyword>
<dbReference type="Proteomes" id="UP000440041">
    <property type="component" value="Unassembled WGS sequence"/>
</dbReference>
<keyword evidence="9" id="KW-1185">Reference proteome</keyword>
<keyword evidence="3 7" id="KW-0812">Transmembrane</keyword>
<dbReference type="EMBL" id="WBSO01000002">
    <property type="protein sequence ID" value="KAB8300607.1"/>
    <property type="molecule type" value="Genomic_DNA"/>
</dbReference>
<evidence type="ECO:0000256" key="5">
    <source>
        <dbReference type="ARBA" id="ARBA00023136"/>
    </source>
</evidence>
<gene>
    <name evidence="8" type="ORF">DSM100238_0334</name>
</gene>
<dbReference type="NCBIfam" id="TIGR00374">
    <property type="entry name" value="flippase-like domain"/>
    <property type="match status" value="1"/>
</dbReference>
<sequence>MRRSSEPAYVTILERQAVHHNPASPTEGIESKDADARQHPEQACQPEHQETRQPVIHDVAPRRTRDFTDLTHAFAALLGMVAVLLIAAYLNGMTKGVETDARNAGQALDWLMDVPTTLLQQLTAVCIVLSVLIQILMNREWLHSVVSILALLSGYGCCAALSAGLHATGSINLISALASNGTGASPLSLLPDMYAGLGAFLTVAGPRRIHSTVRWGWNTLYIVAAILIIVSWHSVPGVLVSFALARVVGMLIRFAAGSENKGIWGKHLAEALHGIGIDVASLTRRIDANNENAVIQTCVDDDLIENSRIYDMTDTAGTAYVVSVLDDQKHSAGYFSQLWQWIKLNGVVVRRDRSAQDAMHHHLAMILGLRNTGLQVPSVYGAADAAESSILVFNSTTRLTPCDLHHLSDAQARELLAYLKHANTRGYTHRRITPSTIAMLDGSTPVIAGWQNGDCASNTANMALDKVQLLALLCACIGVERSVAAARDVWGDATLIDIAPFVQKAAVPAATRALDGWDKHLLGALRDRLKTLLPEDADEQLETVTLSRFSLRSFIALTLTIVAIAVIFTQLRPDAMIQAIRNANPWWALLCMVFSVVAWIGTGVTLAAFMDRGKRHPFGIFCSQAASGFTAVSMPAGVGPAFVNLQFLRKSGYKNTAATAIMSAVVVSQALTTVVLLLGIGVFSGRNTLTGMVPTNTLIIAIATVALVISLAMIIPPVRKTIITTYLPIIRSYARQLIEMLTKPKEFGVAIAGAIILNLAIGMGFWAALLAFGYRTNPIETMFIFILANTLGSAVPTPGGLGAIEAALTFAFSSVGVPAAVALSATLLYRICFYWLRIPLGALAMQWLDRHNLI</sequence>
<feature type="transmembrane region" description="Helical" evidence="7">
    <location>
        <begin position="695"/>
        <end position="715"/>
    </location>
</feature>
<feature type="transmembrane region" description="Helical" evidence="7">
    <location>
        <begin position="554"/>
        <end position="571"/>
    </location>
</feature>
<feature type="transmembrane region" description="Helical" evidence="7">
    <location>
        <begin position="144"/>
        <end position="165"/>
    </location>
</feature>
<feature type="transmembrane region" description="Helical" evidence="7">
    <location>
        <begin position="810"/>
        <end position="836"/>
    </location>
</feature>
<feature type="transmembrane region" description="Helical" evidence="7">
    <location>
        <begin position="118"/>
        <end position="137"/>
    </location>
</feature>